<evidence type="ECO:0000313" key="4">
    <source>
        <dbReference type="Proteomes" id="UP000465778"/>
    </source>
</evidence>
<dbReference type="PANTHER" id="PTHR12526">
    <property type="entry name" value="GLYCOSYLTRANSFERASE"/>
    <property type="match status" value="1"/>
</dbReference>
<dbReference type="Pfam" id="PF13692">
    <property type="entry name" value="Glyco_trans_1_4"/>
    <property type="match status" value="1"/>
</dbReference>
<dbReference type="PANTHER" id="PTHR12526:SF629">
    <property type="entry name" value="TEICHURONIC ACID BIOSYNTHESIS GLYCOSYLTRANSFERASE TUAH-RELATED"/>
    <property type="match status" value="1"/>
</dbReference>
<dbReference type="GO" id="GO:0016757">
    <property type="term" value="F:glycosyltransferase activity"/>
    <property type="evidence" value="ECO:0007669"/>
    <property type="project" value="UniProtKB-KW"/>
</dbReference>
<protein>
    <submittedName>
        <fullName evidence="3">Glycosyltransferase</fullName>
    </submittedName>
</protein>
<dbReference type="Proteomes" id="UP000465778">
    <property type="component" value="Unassembled WGS sequence"/>
</dbReference>
<evidence type="ECO:0000256" key="2">
    <source>
        <dbReference type="ARBA" id="ARBA00022679"/>
    </source>
</evidence>
<name>A0A800MRS6_CYTFI</name>
<dbReference type="SUPFAM" id="SSF53756">
    <property type="entry name" value="UDP-Glycosyltransferase/glycogen phosphorylase"/>
    <property type="match status" value="1"/>
</dbReference>
<dbReference type="EMBL" id="VDEM01000124">
    <property type="protein sequence ID" value="KAF0821313.1"/>
    <property type="molecule type" value="Genomic_DNA"/>
</dbReference>
<comment type="caution">
    <text evidence="3">The sequence shown here is derived from an EMBL/GenBank/DDBJ whole genome shotgun (WGS) entry which is preliminary data.</text>
</comment>
<keyword evidence="2 3" id="KW-0808">Transferase</keyword>
<gene>
    <name evidence="3" type="ORF">KIS1582_4974</name>
</gene>
<dbReference type="Gene3D" id="3.40.50.2000">
    <property type="entry name" value="Glycogen Phosphorylase B"/>
    <property type="match status" value="2"/>
</dbReference>
<evidence type="ECO:0000256" key="1">
    <source>
        <dbReference type="ARBA" id="ARBA00022676"/>
    </source>
</evidence>
<proteinExistence type="predicted"/>
<dbReference type="RefSeq" id="WP_159347286.1">
    <property type="nucleotide sequence ID" value="NZ_JBALOT010000032.1"/>
</dbReference>
<organism evidence="3 4">
    <name type="scientific">Cytobacillus firmus</name>
    <name type="common">Bacillus firmus</name>
    <dbReference type="NCBI Taxonomy" id="1399"/>
    <lineage>
        <taxon>Bacteria</taxon>
        <taxon>Bacillati</taxon>
        <taxon>Bacillota</taxon>
        <taxon>Bacilli</taxon>
        <taxon>Bacillales</taxon>
        <taxon>Bacillaceae</taxon>
        <taxon>Cytobacillus</taxon>
    </lineage>
</organism>
<reference evidence="3 4" key="1">
    <citation type="journal article" date="2020" name="G3 (Bethesda)">
        <title>Whole Genome Sequencing and Comparative Genomics of Two Nematicidal Bacillus Strains Reveals a Wide Range of Possible Virulence Factors.</title>
        <authorList>
            <person name="Susic N."/>
            <person name="Janezic S."/>
            <person name="Rupnik M."/>
            <person name="Geric Stare B."/>
        </authorList>
    </citation>
    <scope>NUCLEOTIDE SEQUENCE [LARGE SCALE GENOMIC DNA]</scope>
    <source>
        <strain evidence="3 4">I-1582</strain>
    </source>
</reference>
<dbReference type="AlphaFoldDB" id="A0A800MRS6"/>
<evidence type="ECO:0000313" key="3">
    <source>
        <dbReference type="EMBL" id="KAF0821313.1"/>
    </source>
</evidence>
<dbReference type="OrthoDB" id="9813214at2"/>
<sequence>MFKVASITGGVNQPSSRYRVRQYIEVLKKHNIQIDDFYSVNGKYPPANKHQRIIWGIKSLFERLLQVVKINNRDYDCIIVQREMISTLHTFERFLNKNKILDVDDAIYLHKNGNFIKEIATGSKAVICGNEFLADKFKAWNNNIYVVPTAVDTNKFIPPAKEKNQNEIITLGWVGTSGGFKYIYKIEDALNFILNKYPNVELLIVSDMEPVFKKIKNYKFIKWSAQKEVENFQKIDIGLMPLNDDEWTRGKCSYKMLQYMACESSVVVTSVGMNEEVLKKSNVGFGTKDYYSDWIKSIEFLLNNESDRIRMGENGRLVVQEYYSLDRLSEKLSCIIKDIVSEGKY</sequence>
<accession>A0A800MRS6</accession>
<keyword evidence="1" id="KW-0328">Glycosyltransferase</keyword>